<sequence>MKSKFVTFVGLLSLLSSFALFVPVEAEAAQAQWSSISFSWLRPAGRIAGVTKLQQKIEVSTLGSGSYIAFTWAFTSGIGGYVGVQTNPTTPDGSVPPPVGFNYAIWDSTISSGDHCGSFGGEGVGHRCTNPAPYVPGAEYVFTIERLNFNNSRGTWKWRASVEIVSSSEIVVIGDIESPSSAINIDSVGNFEEYFGQMPASCESIPITKARFFPPREISGNSQYEFIFNRDRSVMRGPDRCSATGGANATIAKVSSSAEVTLGGTRLSDYGHQIISSDGRCITGRSGESLPTIPAVETCTTGAKNQSWYLSAPIGPEASGAMIGKIEVEGRCLTWVATPSPAVKLESCSDSIGSRSSWAQAEDGTIRSSSPLNTLCLSSASPVAQLTLVTCSGNQNQQWREFTTYIATGFQSVDPVRLFDTRRGSPQGLRSVYQSKIGSDEVLEIQVTGVAGIPTSGVSAVSLNVTATGPTSEGFITVYPCGQVPTASNLNFVSGQFYSSSETNLIADINGWLRS</sequence>
<protein>
    <recommendedName>
        <fullName evidence="1">Ricin B lectin domain-containing protein</fullName>
    </recommendedName>
</protein>
<name>A0A094QGU4_9ZZZZ</name>
<feature type="domain" description="Ricin B lectin" evidence="1">
    <location>
        <begin position="270"/>
        <end position="402"/>
    </location>
</feature>
<dbReference type="PROSITE" id="PS50231">
    <property type="entry name" value="RICIN_B_LECTIN"/>
    <property type="match status" value="1"/>
</dbReference>
<dbReference type="AlphaFoldDB" id="A0A094QGU4"/>
<gene>
    <name evidence="2" type="ORF">GM51_19455</name>
</gene>
<reference evidence="2" key="1">
    <citation type="submission" date="2014-06" db="EMBL/GenBank/DDBJ databases">
        <title>Key roles for freshwater Actinobacteria revealed by deep metagenomic sequencing.</title>
        <authorList>
            <person name="Ghai R."/>
            <person name="Mizuno C.M."/>
            <person name="Picazo A."/>
            <person name="Camacho A."/>
            <person name="Rodriguez-Valera F."/>
        </authorList>
    </citation>
    <scope>NUCLEOTIDE SEQUENCE</scope>
</reference>
<comment type="caution">
    <text evidence="2">The sequence shown here is derived from an EMBL/GenBank/DDBJ whole genome shotgun (WGS) entry which is preliminary data.</text>
</comment>
<dbReference type="InterPro" id="IPR021862">
    <property type="entry name" value="DUF3472"/>
</dbReference>
<dbReference type="InterPro" id="IPR000772">
    <property type="entry name" value="Ricin_B_lectin"/>
</dbReference>
<dbReference type="InterPro" id="IPR035992">
    <property type="entry name" value="Ricin_B-like_lectins"/>
</dbReference>
<proteinExistence type="predicted"/>
<dbReference type="EMBL" id="JNSL01000182">
    <property type="protein sequence ID" value="KGA13556.1"/>
    <property type="molecule type" value="Genomic_DNA"/>
</dbReference>
<dbReference type="Pfam" id="PF11958">
    <property type="entry name" value="DUF3472"/>
    <property type="match status" value="1"/>
</dbReference>
<organism evidence="2">
    <name type="scientific">freshwater metagenome</name>
    <dbReference type="NCBI Taxonomy" id="449393"/>
    <lineage>
        <taxon>unclassified sequences</taxon>
        <taxon>metagenomes</taxon>
        <taxon>ecological metagenomes</taxon>
    </lineage>
</organism>
<dbReference type="Pfam" id="PF00652">
    <property type="entry name" value="Ricin_B_lectin"/>
    <property type="match status" value="1"/>
</dbReference>
<dbReference type="SMART" id="SM00458">
    <property type="entry name" value="RICIN"/>
    <property type="match status" value="1"/>
</dbReference>
<evidence type="ECO:0000259" key="1">
    <source>
        <dbReference type="SMART" id="SM00458"/>
    </source>
</evidence>
<accession>A0A094QGU4</accession>
<evidence type="ECO:0000313" key="2">
    <source>
        <dbReference type="EMBL" id="KGA13556.1"/>
    </source>
</evidence>
<dbReference type="Gene3D" id="2.80.10.50">
    <property type="match status" value="1"/>
</dbReference>
<dbReference type="SUPFAM" id="SSF50370">
    <property type="entry name" value="Ricin B-like lectins"/>
    <property type="match status" value="1"/>
</dbReference>